<keyword evidence="4 5" id="KW-0472">Membrane</keyword>
<dbReference type="EMBL" id="JMIU01000001">
    <property type="protein sequence ID" value="KDN96392.1"/>
    <property type="molecule type" value="Genomic_DNA"/>
</dbReference>
<feature type="transmembrane region" description="Helical" evidence="5">
    <location>
        <begin position="77"/>
        <end position="109"/>
    </location>
</feature>
<evidence type="ECO:0008006" key="8">
    <source>
        <dbReference type="Google" id="ProtNLM"/>
    </source>
</evidence>
<evidence type="ECO:0000256" key="5">
    <source>
        <dbReference type="SAM" id="Phobius"/>
    </source>
</evidence>
<feature type="transmembrane region" description="Helical" evidence="5">
    <location>
        <begin position="214"/>
        <end position="242"/>
    </location>
</feature>
<keyword evidence="7" id="KW-1185">Reference proteome</keyword>
<comment type="subcellular location">
    <subcellularLocation>
        <location evidence="1">Membrane</location>
        <topology evidence="1">Multi-pass membrane protein</topology>
    </subcellularLocation>
</comment>
<gene>
    <name evidence="6" type="ORF">EI16_08975</name>
</gene>
<dbReference type="Pfam" id="PF07264">
    <property type="entry name" value="EI24"/>
    <property type="match status" value="1"/>
</dbReference>
<feature type="transmembrane region" description="Helical" evidence="5">
    <location>
        <begin position="170"/>
        <end position="193"/>
    </location>
</feature>
<reference evidence="6 7" key="1">
    <citation type="submission" date="2014-04" db="EMBL/GenBank/DDBJ databases">
        <title>Draft genome sequence of Hydrogenovibrio marinus MH-110, a model organism for aerobic H2 metabolism.</title>
        <authorList>
            <person name="Cha H.J."/>
            <person name="Jo B.H."/>
            <person name="Hwang B.H."/>
        </authorList>
    </citation>
    <scope>NUCLEOTIDE SEQUENCE [LARGE SCALE GENOMIC DNA]</scope>
    <source>
        <strain evidence="6 7">MH-110</strain>
    </source>
</reference>
<evidence type="ECO:0000256" key="2">
    <source>
        <dbReference type="ARBA" id="ARBA00022692"/>
    </source>
</evidence>
<evidence type="ECO:0000256" key="1">
    <source>
        <dbReference type="ARBA" id="ARBA00004141"/>
    </source>
</evidence>
<proteinExistence type="predicted"/>
<organism evidence="6 7">
    <name type="scientific">Hydrogenovibrio marinus</name>
    <dbReference type="NCBI Taxonomy" id="28885"/>
    <lineage>
        <taxon>Bacteria</taxon>
        <taxon>Pseudomonadati</taxon>
        <taxon>Pseudomonadota</taxon>
        <taxon>Gammaproteobacteria</taxon>
        <taxon>Thiotrichales</taxon>
        <taxon>Piscirickettsiaceae</taxon>
        <taxon>Hydrogenovibrio</taxon>
    </lineage>
</organism>
<dbReference type="RefSeq" id="WP_029912463.1">
    <property type="nucleotide sequence ID" value="NZ_AP020335.1"/>
</dbReference>
<evidence type="ECO:0000256" key="3">
    <source>
        <dbReference type="ARBA" id="ARBA00022989"/>
    </source>
</evidence>
<name>A0A066ZSB1_HYDMR</name>
<feature type="transmembrane region" description="Helical" evidence="5">
    <location>
        <begin position="20"/>
        <end position="43"/>
    </location>
</feature>
<comment type="caution">
    <text evidence="6">The sequence shown here is derived from an EMBL/GenBank/DDBJ whole genome shotgun (WGS) entry which is preliminary data.</text>
</comment>
<evidence type="ECO:0000313" key="7">
    <source>
        <dbReference type="Proteomes" id="UP000027341"/>
    </source>
</evidence>
<dbReference type="InterPro" id="IPR059112">
    <property type="entry name" value="CysZ/EI24"/>
</dbReference>
<keyword evidence="3 5" id="KW-1133">Transmembrane helix</keyword>
<protein>
    <recommendedName>
        <fullName evidence="8">EI24 domain-containing protein</fullName>
    </recommendedName>
</protein>
<accession>A0A066ZSB1</accession>
<evidence type="ECO:0000313" key="6">
    <source>
        <dbReference type="EMBL" id="KDN96392.1"/>
    </source>
</evidence>
<keyword evidence="2 5" id="KW-0812">Transmembrane</keyword>
<dbReference type="AlphaFoldDB" id="A0A066ZSB1"/>
<sequence length="261" mass="29399">MSLLFKTLIDLKNPAILIRLFMPFFIGLILVSLLGYGLFGIFLTSDFVTQSPMVQDFETWHAHAEQTIGAIPVIGGLILWFIGLSVAVIAGLLGIILGSYLVLLFAMIITGFMTDSLVKTVHKNHYSHLTYEGHGSTLGMIWKLVKFGLLMILLLLVTFPILFIPLINVIWFWLIGFVFFRYAIVLDVGQVILPEAVFARVKPITDWPSTTPMMVLYATSVFPVMSFFAPVFAVILLSHYYFEKLQDEQWVTAQEQKNVAS</sequence>
<dbReference type="Proteomes" id="UP000027341">
    <property type="component" value="Unassembled WGS sequence"/>
</dbReference>
<evidence type="ECO:0000256" key="4">
    <source>
        <dbReference type="ARBA" id="ARBA00023136"/>
    </source>
</evidence>
<dbReference type="STRING" id="28885.EI16_08975"/>
<feature type="transmembrane region" description="Helical" evidence="5">
    <location>
        <begin position="144"/>
        <end position="164"/>
    </location>
</feature>